<gene>
    <name evidence="1" type="ORF">CJ030_MR0G008646</name>
</gene>
<sequence length="80" mass="8966">MPVFNSFVTHDMIIHTLIIHIRALVTDGLEVIVDCQPYVILKDLPPDFSWENGPVGEYHSHIDWVDLTGSSNDEGEDSSS</sequence>
<dbReference type="Proteomes" id="UP000516437">
    <property type="component" value="Unassembled WGS sequence"/>
</dbReference>
<reference evidence="1 2" key="1">
    <citation type="journal article" date="2019" name="Plant Biotechnol. J.">
        <title>The red bayberry genome and genetic basis of sex determination.</title>
        <authorList>
            <person name="Jia H.M."/>
            <person name="Jia H.J."/>
            <person name="Cai Q.L."/>
            <person name="Wang Y."/>
            <person name="Zhao H.B."/>
            <person name="Yang W.F."/>
            <person name="Wang G.Y."/>
            <person name="Li Y.H."/>
            <person name="Zhan D.L."/>
            <person name="Shen Y.T."/>
            <person name="Niu Q.F."/>
            <person name="Chang L."/>
            <person name="Qiu J."/>
            <person name="Zhao L."/>
            <person name="Xie H.B."/>
            <person name="Fu W.Y."/>
            <person name="Jin J."/>
            <person name="Li X.W."/>
            <person name="Jiao Y."/>
            <person name="Zhou C.C."/>
            <person name="Tu T."/>
            <person name="Chai C.Y."/>
            <person name="Gao J.L."/>
            <person name="Fan L.J."/>
            <person name="van de Weg E."/>
            <person name="Wang J.Y."/>
            <person name="Gao Z.S."/>
        </authorList>
    </citation>
    <scope>NUCLEOTIDE SEQUENCE [LARGE SCALE GENOMIC DNA]</scope>
    <source>
        <tissue evidence="1">Leaves</tissue>
    </source>
</reference>
<keyword evidence="2" id="KW-1185">Reference proteome</keyword>
<dbReference type="EMBL" id="RXIC02000261">
    <property type="protein sequence ID" value="KAB1200010.1"/>
    <property type="molecule type" value="Genomic_DNA"/>
</dbReference>
<evidence type="ECO:0000313" key="1">
    <source>
        <dbReference type="EMBL" id="KAB1200010.1"/>
    </source>
</evidence>
<evidence type="ECO:0000313" key="2">
    <source>
        <dbReference type="Proteomes" id="UP000516437"/>
    </source>
</evidence>
<proteinExistence type="predicted"/>
<protein>
    <submittedName>
        <fullName evidence="1">Uncharacterized protein</fullName>
    </submittedName>
</protein>
<name>A0A6A1ULJ1_9ROSI</name>
<accession>A0A6A1ULJ1</accession>
<comment type="caution">
    <text evidence="1">The sequence shown here is derived from an EMBL/GenBank/DDBJ whole genome shotgun (WGS) entry which is preliminary data.</text>
</comment>
<dbReference type="AlphaFoldDB" id="A0A6A1ULJ1"/>
<organism evidence="1 2">
    <name type="scientific">Morella rubra</name>
    <name type="common">Chinese bayberry</name>
    <dbReference type="NCBI Taxonomy" id="262757"/>
    <lineage>
        <taxon>Eukaryota</taxon>
        <taxon>Viridiplantae</taxon>
        <taxon>Streptophyta</taxon>
        <taxon>Embryophyta</taxon>
        <taxon>Tracheophyta</taxon>
        <taxon>Spermatophyta</taxon>
        <taxon>Magnoliopsida</taxon>
        <taxon>eudicotyledons</taxon>
        <taxon>Gunneridae</taxon>
        <taxon>Pentapetalae</taxon>
        <taxon>rosids</taxon>
        <taxon>fabids</taxon>
        <taxon>Fagales</taxon>
        <taxon>Myricaceae</taxon>
        <taxon>Morella</taxon>
    </lineage>
</organism>